<organism evidence="1">
    <name type="scientific">Megaviridae environmental sample</name>
    <dbReference type="NCBI Taxonomy" id="1737588"/>
    <lineage>
        <taxon>Viruses</taxon>
        <taxon>Varidnaviria</taxon>
        <taxon>Bamfordvirae</taxon>
        <taxon>Nucleocytoviricota</taxon>
        <taxon>Megaviricetes</taxon>
        <taxon>Imitervirales</taxon>
        <taxon>Mimiviridae</taxon>
        <taxon>environmental samples</taxon>
    </lineage>
</organism>
<name>A0A5J6VHW6_9VIRU</name>
<reference evidence="1" key="1">
    <citation type="journal article" date="2019" name="Philos. Trans. R. Soc. Lond., B, Biol. Sci.">
        <title>Targeted metagenomic recovery of four divergent viruses reveals shared and distinctive characteristics of giant viruses of marine eukaryotes.</title>
        <authorList>
            <person name="Needham D.M."/>
            <person name="Poirier C."/>
            <person name="Hehenberger E."/>
            <person name="Jimenez V."/>
            <person name="Swalwell J.E."/>
            <person name="Santoro A.E."/>
            <person name="Worden A.Z."/>
        </authorList>
    </citation>
    <scope>NUCLEOTIDE SEQUENCE</scope>
    <source>
        <strain evidence="1">OPacV-662</strain>
    </source>
</reference>
<protein>
    <submittedName>
        <fullName evidence="1">Uncharacterized protein</fullName>
    </submittedName>
</protein>
<evidence type="ECO:0000313" key="1">
    <source>
        <dbReference type="EMBL" id="QFG73767.1"/>
    </source>
</evidence>
<accession>A0A5J6VHW6</accession>
<dbReference type="EMBL" id="MN448270">
    <property type="protein sequence ID" value="QFG73767.1"/>
    <property type="molecule type" value="Genomic_DNA"/>
</dbReference>
<sequence>MQVDQFIHSIQTYINTKGWYRDINEGFSLIQEGLEILNTISDIQATDRNAFIMSMNYVVYSIIWSRYTYDKNINIIYNIFKQYLEDILKYYEMNALNYTPESALIEIQNRVSYINVIFMHLDTTRRGNTREYVKATTHRYLNMIINKITFIHIQNNKNNYNMCCQELQHLPPNHLLKNGGYGYRKAMENFAIHQY</sequence>
<proteinExistence type="predicted"/>